<sequence>MSLLNQDEECCTVELIDFSSCCNSDSYQDPMIGMLKQKLRSPKRIAFSNKFEEFKSIEFDDDVYDVRISRSCSLIVVVKSNCFVFIDYETLEIKQQVETACIYFELEEDYDNCGNDALLMNHNRIISKYDLKQFIITEGSCQPIWTYRTETDITITSKPINAMILDGKKVVIFNEDNCMTFLDAKTGTKLMEYTIKLESSVSGCFEPDRRKPNTLYLFMKEMMKFEYENGNWKCTSFATGHSNIDGLGMDRVSGILYFSGYCESKWSISAYTTCGTFIGTHSVTCSGFYIDERTGLMYMAETGKISIVK</sequence>
<dbReference type="KEGG" id="ngr:NAEGRDRAFT_49339"/>
<dbReference type="VEuPathDB" id="AmoebaDB:NAEGRDRAFT_49339"/>
<protein>
    <submittedName>
        <fullName evidence="1">Predicted protein</fullName>
    </submittedName>
</protein>
<accession>D2VGG5</accession>
<keyword evidence="2" id="KW-1185">Reference proteome</keyword>
<dbReference type="InterPro" id="IPR011047">
    <property type="entry name" value="Quinoprotein_ADH-like_sf"/>
</dbReference>
<proteinExistence type="predicted"/>
<gene>
    <name evidence="1" type="ORF">NAEGRDRAFT_49339</name>
</gene>
<dbReference type="InParanoid" id="D2VGG5"/>
<dbReference type="RefSeq" id="XP_002676704.1">
    <property type="nucleotide sequence ID" value="XM_002676658.1"/>
</dbReference>
<evidence type="ECO:0000313" key="1">
    <source>
        <dbReference type="EMBL" id="EFC43960.1"/>
    </source>
</evidence>
<evidence type="ECO:0000313" key="2">
    <source>
        <dbReference type="Proteomes" id="UP000006671"/>
    </source>
</evidence>
<dbReference type="Proteomes" id="UP000006671">
    <property type="component" value="Unassembled WGS sequence"/>
</dbReference>
<name>D2VGG5_NAEGR</name>
<organism evidence="2">
    <name type="scientific">Naegleria gruberi</name>
    <name type="common">Amoeba</name>
    <dbReference type="NCBI Taxonomy" id="5762"/>
    <lineage>
        <taxon>Eukaryota</taxon>
        <taxon>Discoba</taxon>
        <taxon>Heterolobosea</taxon>
        <taxon>Tetramitia</taxon>
        <taxon>Eutetramitia</taxon>
        <taxon>Vahlkampfiidae</taxon>
        <taxon>Naegleria</taxon>
    </lineage>
</organism>
<dbReference type="AlphaFoldDB" id="D2VGG5"/>
<dbReference type="GeneID" id="8848057"/>
<reference evidence="1 2" key="1">
    <citation type="journal article" date="2010" name="Cell">
        <title>The genome of Naegleria gruberi illuminates early eukaryotic versatility.</title>
        <authorList>
            <person name="Fritz-Laylin L.K."/>
            <person name="Prochnik S.E."/>
            <person name="Ginger M.L."/>
            <person name="Dacks J.B."/>
            <person name="Carpenter M.L."/>
            <person name="Field M.C."/>
            <person name="Kuo A."/>
            <person name="Paredez A."/>
            <person name="Chapman J."/>
            <person name="Pham J."/>
            <person name="Shu S."/>
            <person name="Neupane R."/>
            <person name="Cipriano M."/>
            <person name="Mancuso J."/>
            <person name="Tu H."/>
            <person name="Salamov A."/>
            <person name="Lindquist E."/>
            <person name="Shapiro H."/>
            <person name="Lucas S."/>
            <person name="Grigoriev I.V."/>
            <person name="Cande W.Z."/>
            <person name="Fulton C."/>
            <person name="Rokhsar D.S."/>
            <person name="Dawson S.C."/>
        </authorList>
    </citation>
    <scope>NUCLEOTIDE SEQUENCE [LARGE SCALE GENOMIC DNA]</scope>
    <source>
        <strain evidence="1 2">NEG-M</strain>
    </source>
</reference>
<dbReference type="SUPFAM" id="SSF50998">
    <property type="entry name" value="Quinoprotein alcohol dehydrogenase-like"/>
    <property type="match status" value="1"/>
</dbReference>
<dbReference type="EMBL" id="GG738870">
    <property type="protein sequence ID" value="EFC43960.1"/>
    <property type="molecule type" value="Genomic_DNA"/>
</dbReference>